<evidence type="ECO:0000256" key="1">
    <source>
        <dbReference type="SAM" id="SignalP"/>
    </source>
</evidence>
<sequence>MTLRSAASFALLASIALAACSSVQPDPGTPGRNAATAGACNAGPVAWAVGQQAEQDVMARVWRESGAGLIRPIGPGQVVTRDFRPDRVNVEIDANNTITRITCG</sequence>
<comment type="caution">
    <text evidence="2">The sequence shown here is derived from an EMBL/GenBank/DDBJ whole genome shotgun (WGS) entry which is preliminary data.</text>
</comment>
<dbReference type="Pfam" id="PF11720">
    <property type="entry name" value="Inhibitor_I78"/>
    <property type="match status" value="1"/>
</dbReference>
<accession>A0ABW3LUM2</accession>
<evidence type="ECO:0000313" key="3">
    <source>
        <dbReference type="Proteomes" id="UP001597033"/>
    </source>
</evidence>
<keyword evidence="1" id="KW-0732">Signal</keyword>
<dbReference type="InterPro" id="IPR021719">
    <property type="entry name" value="Prot_inh_I78"/>
</dbReference>
<name>A0ABW3LUM2_9GAMM</name>
<feature type="chain" id="PRO_5047069275" evidence="1">
    <location>
        <begin position="19"/>
        <end position="104"/>
    </location>
</feature>
<protein>
    <submittedName>
        <fullName evidence="2">I78 family peptidase inhibitor</fullName>
    </submittedName>
</protein>
<dbReference type="EMBL" id="JBHTKN010000001">
    <property type="protein sequence ID" value="MFD1041216.1"/>
    <property type="molecule type" value="Genomic_DNA"/>
</dbReference>
<dbReference type="PROSITE" id="PS51257">
    <property type="entry name" value="PROKAR_LIPOPROTEIN"/>
    <property type="match status" value="1"/>
</dbReference>
<dbReference type="RefSeq" id="WP_162378321.1">
    <property type="nucleotide sequence ID" value="NZ_JBHTKN010000001.1"/>
</dbReference>
<feature type="signal peptide" evidence="1">
    <location>
        <begin position="1"/>
        <end position="18"/>
    </location>
</feature>
<gene>
    <name evidence="2" type="ORF">ACFQ2N_02475</name>
</gene>
<keyword evidence="3" id="KW-1185">Reference proteome</keyword>
<reference evidence="3" key="1">
    <citation type="journal article" date="2019" name="Int. J. Syst. Evol. Microbiol.">
        <title>The Global Catalogue of Microorganisms (GCM) 10K type strain sequencing project: providing services to taxonomists for standard genome sequencing and annotation.</title>
        <authorList>
            <consortium name="The Broad Institute Genomics Platform"/>
            <consortium name="The Broad Institute Genome Sequencing Center for Infectious Disease"/>
            <person name="Wu L."/>
            <person name="Ma J."/>
        </authorList>
    </citation>
    <scope>NUCLEOTIDE SEQUENCE [LARGE SCALE GENOMIC DNA]</scope>
    <source>
        <strain evidence="3">CCUG 55854</strain>
    </source>
</reference>
<evidence type="ECO:0000313" key="2">
    <source>
        <dbReference type="EMBL" id="MFD1041216.1"/>
    </source>
</evidence>
<dbReference type="Gene3D" id="3.30.10.10">
    <property type="entry name" value="Trypsin Inhibitor V, subunit A"/>
    <property type="match status" value="1"/>
</dbReference>
<organism evidence="2 3">
    <name type="scientific">Pseudoxanthomonas kaohsiungensis</name>
    <dbReference type="NCBI Taxonomy" id="283923"/>
    <lineage>
        <taxon>Bacteria</taxon>
        <taxon>Pseudomonadati</taxon>
        <taxon>Pseudomonadota</taxon>
        <taxon>Gammaproteobacteria</taxon>
        <taxon>Lysobacterales</taxon>
        <taxon>Lysobacteraceae</taxon>
        <taxon>Pseudoxanthomonas</taxon>
    </lineage>
</organism>
<dbReference type="PANTHER" id="PTHR39600:SF1">
    <property type="entry name" value="PEPTIDASE INHIBITOR I78 FAMILY PROTEIN"/>
    <property type="match status" value="1"/>
</dbReference>
<dbReference type="PANTHER" id="PTHR39600">
    <property type="entry name" value="PEPTIDASE INHIBITOR I78 FAMILY PROTEIN"/>
    <property type="match status" value="1"/>
</dbReference>
<proteinExistence type="predicted"/>
<dbReference type="Proteomes" id="UP001597033">
    <property type="component" value="Unassembled WGS sequence"/>
</dbReference>